<dbReference type="SUPFAM" id="SSF69318">
    <property type="entry name" value="Integrin alpha N-terminal domain"/>
    <property type="match status" value="1"/>
</dbReference>
<sequence>MTERAEAAFASARQKDNTLAEAALNDGIALLYLQKITQAEAALEYATKLQPNNPRPWYNLGLVHRAANELNAAVASFAHAVALDPNDADSWYFEGVCYQDEKQYGPAIAAFNKALSIDPHHASSEFALARALQRSGKPQDARVHFQQFQHLTMNKISSALGLTYGDQGRFSTAVPVIEQLGPKPMNPVHFVARPLVSKGNPEKNTAETTNSGGACLMDVDGDGLYDLVLMQSGENAIEVLRNRGDGGFEKMSSDNLGLAIKGDAVSCAVGDFDGDGKADLAVALEDRIEMFHNEGSGHFVNVTKASGIVPRNHPRGITFVDYDHDGDLDLFLTGSPLKNGGSSNVLWRNNGNKTFTDWTTPTGLQGTGTTQQVTLSDINNDRAVDLVVTGEGASPTIYFNPREGTYRRQSVSDDAAYSNSNGMAIFDFNKDGWMDIAVTQSGHPGVALWKNIDGKTFERVPISLPGAIRAWGITAIDFDNDGWIDLAAIVMTARGSQVHIFRNQGDGHFVDVSHALGLDRIPLKAPRGLIAMDVEGDGDADLIVTSATAPPMLLRNEGGNRNHSVRLEFKGLADNKTAIGTKVEVLSEGNWQKWEIAGGEGYLTQAAPDILVGLGSAKSIDMVRMLWPTGVPQDEIDAPKTRTILYAEADRRGSSCPVVFAWNGKHYGLVTDSIGAAVVGHWFTPQRRNIPNPEEWIKVEGSQLAPENGILSLRFAEPMEEVNYIDQLRLRAVDHPDDTEVYPDERFLDDPPFASGKVIVTRQAILPEGAWGDKGEDVLGLLKNRDHHFVKDFDKLSYDGFANLHMLTLDIGTRQPQQPLRLLLTGYVDYFSASSLYSAWQAGIAPVSPYVEAQMQDGSWKRIDQEMGFPAGLERTIIVDLSGKVPEKSHRIRIVTNLQVYWDQVLVDTTSTVESELHEKEIPLAHAILRFHGYPKQLEGSNAGDLNYNYDEVSLTGPFQRQRGSYTRFGDVTPLLTGVDNQFAIFGSGEEIAAEFNASALPPLPPHWKRDYFFFANGFVKDMDFYDALPYTVTQLPFHGMSTYPYPATESFPSDARSVDYQLKWNDRFDNGAPSTSFRFDYQSRPSTPADTMVNHGNTDGSR</sequence>
<proteinExistence type="predicted"/>
<dbReference type="PANTHER" id="PTHR16026">
    <property type="entry name" value="CARTILAGE ACIDIC PROTEIN 1"/>
    <property type="match status" value="1"/>
</dbReference>
<evidence type="ECO:0000313" key="4">
    <source>
        <dbReference type="EMBL" id="CBI07069.1"/>
    </source>
</evidence>
<dbReference type="Gene3D" id="1.25.40.10">
    <property type="entry name" value="Tetratricopeptide repeat domain"/>
    <property type="match status" value="1"/>
</dbReference>
<dbReference type="PANTHER" id="PTHR16026:SF0">
    <property type="entry name" value="CARTILAGE ACIDIC PROTEIN 1"/>
    <property type="match status" value="1"/>
</dbReference>
<evidence type="ECO:0000256" key="2">
    <source>
        <dbReference type="SAM" id="MobiDB-lite"/>
    </source>
</evidence>
<accession>E6QIK3</accession>
<name>E6QIK3_9ZZZZ</name>
<dbReference type="AlphaFoldDB" id="E6QIK3"/>
<dbReference type="InterPro" id="IPR011519">
    <property type="entry name" value="UnbV_ASPIC"/>
</dbReference>
<dbReference type="InterPro" id="IPR011990">
    <property type="entry name" value="TPR-like_helical_dom_sf"/>
</dbReference>
<dbReference type="InterPro" id="IPR019734">
    <property type="entry name" value="TPR_rpt"/>
</dbReference>
<dbReference type="InterPro" id="IPR027039">
    <property type="entry name" value="Crtac1"/>
</dbReference>
<dbReference type="Pfam" id="PF07593">
    <property type="entry name" value="UnbV_ASPIC"/>
    <property type="match status" value="1"/>
</dbReference>
<reference evidence="4" key="1">
    <citation type="submission" date="2009-10" db="EMBL/GenBank/DDBJ databases">
        <title>Diversity of trophic interactions inside an arsenic-rich microbial ecosystem.</title>
        <authorList>
            <person name="Bertin P.N."/>
            <person name="Heinrich-Salmeron A."/>
            <person name="Pelletier E."/>
            <person name="Goulhen-Chollet F."/>
            <person name="Arsene-Ploetze F."/>
            <person name="Gallien S."/>
            <person name="Calteau A."/>
            <person name="Vallenet D."/>
            <person name="Casiot C."/>
            <person name="Chane-Woon-Ming B."/>
            <person name="Giloteaux L."/>
            <person name="Barakat M."/>
            <person name="Bonnefoy V."/>
            <person name="Bruneel O."/>
            <person name="Chandler M."/>
            <person name="Cleiss J."/>
            <person name="Duran R."/>
            <person name="Elbaz-Poulichet F."/>
            <person name="Fonknechten N."/>
            <person name="Lauga B."/>
            <person name="Mornico D."/>
            <person name="Ortet P."/>
            <person name="Schaeffer C."/>
            <person name="Siguier P."/>
            <person name="Alexander Thil Smith A."/>
            <person name="Van Dorsselaer A."/>
            <person name="Weissenbach J."/>
            <person name="Medigue C."/>
            <person name="Le Paslier D."/>
        </authorList>
    </citation>
    <scope>NUCLEOTIDE SEQUENCE</scope>
</reference>
<dbReference type="Pfam" id="PF13432">
    <property type="entry name" value="TPR_16"/>
    <property type="match status" value="1"/>
</dbReference>
<gene>
    <name evidence="4" type="ORF">CARN6_0378</name>
</gene>
<dbReference type="SUPFAM" id="SSF48452">
    <property type="entry name" value="TPR-like"/>
    <property type="match status" value="1"/>
</dbReference>
<dbReference type="Pfam" id="PF13517">
    <property type="entry name" value="FG-GAP_3"/>
    <property type="match status" value="2"/>
</dbReference>
<dbReference type="Gene3D" id="2.130.10.130">
    <property type="entry name" value="Integrin alpha, N-terminal"/>
    <property type="match status" value="2"/>
</dbReference>
<organism evidence="4">
    <name type="scientific">mine drainage metagenome</name>
    <dbReference type="NCBI Taxonomy" id="410659"/>
    <lineage>
        <taxon>unclassified sequences</taxon>
        <taxon>metagenomes</taxon>
        <taxon>ecological metagenomes</taxon>
    </lineage>
</organism>
<comment type="caution">
    <text evidence="4">The sequence shown here is derived from an EMBL/GenBank/DDBJ whole genome shotgun (WGS) entry which is preliminary data.</text>
</comment>
<feature type="region of interest" description="Disordered" evidence="2">
    <location>
        <begin position="1080"/>
        <end position="1103"/>
    </location>
</feature>
<evidence type="ECO:0000259" key="3">
    <source>
        <dbReference type="Pfam" id="PF07593"/>
    </source>
</evidence>
<protein>
    <submittedName>
        <fullName evidence="4">TPR repeat protein</fullName>
    </submittedName>
</protein>
<feature type="domain" description="ASPIC/UnbV" evidence="3">
    <location>
        <begin position="578"/>
        <end position="635"/>
    </location>
</feature>
<keyword evidence="1" id="KW-0732">Signal</keyword>
<evidence type="ECO:0000256" key="1">
    <source>
        <dbReference type="ARBA" id="ARBA00022729"/>
    </source>
</evidence>
<dbReference type="PROSITE" id="PS50005">
    <property type="entry name" value="TPR"/>
    <property type="match status" value="2"/>
</dbReference>
<dbReference type="InterPro" id="IPR028994">
    <property type="entry name" value="Integrin_alpha_N"/>
</dbReference>
<dbReference type="EMBL" id="CABQ01000058">
    <property type="protein sequence ID" value="CBI07069.1"/>
    <property type="molecule type" value="Genomic_DNA"/>
</dbReference>
<dbReference type="SMART" id="SM00028">
    <property type="entry name" value="TPR"/>
    <property type="match status" value="3"/>
</dbReference>
<dbReference type="InterPro" id="IPR013517">
    <property type="entry name" value="FG-GAP"/>
</dbReference>